<dbReference type="InterPro" id="IPR005162">
    <property type="entry name" value="Retrotrans_gag_dom"/>
</dbReference>
<feature type="domain" description="Retrotransposon gag" evidence="2">
    <location>
        <begin position="191"/>
        <end position="259"/>
    </location>
</feature>
<dbReference type="Pfam" id="PF03732">
    <property type="entry name" value="Retrotrans_gag"/>
    <property type="match status" value="1"/>
</dbReference>
<evidence type="ECO:0000313" key="3">
    <source>
        <dbReference type="EMBL" id="RVW37428.1"/>
    </source>
</evidence>
<evidence type="ECO:0000313" key="4">
    <source>
        <dbReference type="Proteomes" id="UP000288805"/>
    </source>
</evidence>
<accession>A0A438DPL5</accession>
<dbReference type="PANTHER" id="PTHR33223">
    <property type="entry name" value="CCHC-TYPE DOMAIN-CONTAINING PROTEIN"/>
    <property type="match status" value="1"/>
</dbReference>
<reference evidence="3 4" key="1">
    <citation type="journal article" date="2018" name="PLoS Genet.">
        <title>Population sequencing reveals clonal diversity and ancestral inbreeding in the grapevine cultivar Chardonnay.</title>
        <authorList>
            <person name="Roach M.J."/>
            <person name="Johnson D.L."/>
            <person name="Bohlmann J."/>
            <person name="van Vuuren H.J."/>
            <person name="Jones S.J."/>
            <person name="Pretorius I.S."/>
            <person name="Schmidt S.A."/>
            <person name="Borneman A.R."/>
        </authorList>
    </citation>
    <scope>NUCLEOTIDE SEQUENCE [LARGE SCALE GENOMIC DNA]</scope>
    <source>
        <strain evidence="4">cv. Chardonnay</strain>
        <tissue evidence="3">Leaf</tissue>
    </source>
</reference>
<dbReference type="EMBL" id="QGNW01001539">
    <property type="protein sequence ID" value="RVW37428.1"/>
    <property type="molecule type" value="Genomic_DNA"/>
</dbReference>
<name>A0A438DPL5_VITVI</name>
<dbReference type="AlphaFoldDB" id="A0A438DPL5"/>
<comment type="caution">
    <text evidence="3">The sequence shown here is derived from an EMBL/GenBank/DDBJ whole genome shotgun (WGS) entry which is preliminary data.</text>
</comment>
<evidence type="ECO:0000256" key="1">
    <source>
        <dbReference type="SAM" id="MobiDB-lite"/>
    </source>
</evidence>
<feature type="region of interest" description="Disordered" evidence="1">
    <location>
        <begin position="304"/>
        <end position="358"/>
    </location>
</feature>
<organism evidence="3 4">
    <name type="scientific">Vitis vinifera</name>
    <name type="common">Grape</name>
    <dbReference type="NCBI Taxonomy" id="29760"/>
    <lineage>
        <taxon>Eukaryota</taxon>
        <taxon>Viridiplantae</taxon>
        <taxon>Streptophyta</taxon>
        <taxon>Embryophyta</taxon>
        <taxon>Tracheophyta</taxon>
        <taxon>Spermatophyta</taxon>
        <taxon>Magnoliopsida</taxon>
        <taxon>eudicotyledons</taxon>
        <taxon>Gunneridae</taxon>
        <taxon>Pentapetalae</taxon>
        <taxon>rosids</taxon>
        <taxon>Vitales</taxon>
        <taxon>Vitaceae</taxon>
        <taxon>Viteae</taxon>
        <taxon>Vitis</taxon>
    </lineage>
</organism>
<sequence>MSRSTDTFNLGSTSWIRVGGRLIRVSDQLNQKSDQRDMDSQIVTVDQFAEAMASIQEVMASLGRMIDGQQAQQVPPPVGAQYDPTVPPPLPPSQSAPQAMPFTLHSQTGVAPSPITVPTPTSEDPHARMDRLEQGLRQLRASDRATTWEGFDGVPVASLPAKFRMPDIERYIGIGCPRLHLRLYSTASRRCTWDDLAQEFLRQFSFNTVVDVSRRELEALRQRSDESVSSFISRWRGKIAEIIDRPSERDQIQMVLRSLQPRIARHVVGAPFTYFGSLVMALYDVEDYISRGLWTDSSPSDIKGKKPFVGSRPADVSVIGSSSQRPLRHHQPIPQFPEPHSSYASHQYRPRAPRPAYDQTYTPQTLALPYYASQGIERPSVSYTTIGQPCYAAQFTARPAAPYPRPRAQQTSAPFALRTQRMDLHCAYHQGPGHETDRCTALRHAVQDLIDQGLVHLGQSSVTTNPLPAHTTHAVPPPADDIHFLEFDEIDDHIHMLSDDDPDPEPIMPDVIYEMSGVTLGPRTPAPFRLVPEAPYTLIPDVEEVQAPHRDDPQTPDVQYILRGGRVVRQPPPAAAG</sequence>
<evidence type="ECO:0000259" key="2">
    <source>
        <dbReference type="Pfam" id="PF03732"/>
    </source>
</evidence>
<gene>
    <name evidence="3" type="ORF">CK203_081695</name>
</gene>
<dbReference type="PANTHER" id="PTHR33223:SF8">
    <property type="entry name" value="OS04G0172440 PROTEIN"/>
    <property type="match status" value="1"/>
</dbReference>
<dbReference type="Proteomes" id="UP000288805">
    <property type="component" value="Unassembled WGS sequence"/>
</dbReference>
<protein>
    <recommendedName>
        <fullName evidence="2">Retrotransposon gag domain-containing protein</fullName>
    </recommendedName>
</protein>
<proteinExistence type="predicted"/>